<dbReference type="RefSeq" id="WP_118125942.1">
    <property type="nucleotide sequence ID" value="NZ_QRHP01000020.1"/>
</dbReference>
<dbReference type="Proteomes" id="UP000285820">
    <property type="component" value="Unassembled WGS sequence"/>
</dbReference>
<proteinExistence type="predicted"/>
<evidence type="ECO:0000313" key="1">
    <source>
        <dbReference type="EMBL" id="RGR68535.1"/>
    </source>
</evidence>
<evidence type="ECO:0000313" key="4">
    <source>
        <dbReference type="Proteomes" id="UP000285820"/>
    </source>
</evidence>
<dbReference type="EMBL" id="QRHP01000020">
    <property type="protein sequence ID" value="RHF82126.1"/>
    <property type="molecule type" value="Genomic_DNA"/>
</dbReference>
<evidence type="ECO:0000313" key="2">
    <source>
        <dbReference type="EMBL" id="RHF82126.1"/>
    </source>
</evidence>
<gene>
    <name evidence="2" type="ORF">DW654_14160</name>
    <name evidence="1" type="ORF">DWY29_08270</name>
</gene>
<sequence>MNLTSFLNKVDQTIEKYGREELLQVIHEIARTLPESKRTDFLNQINLNAGNINRTEKTVIELKKEYEKCSHYLAEIEKGEVYLREVYNDWYNSSVEEILYEDPDGIGDMIQAVCKLIHSCVDAGEYKEAFRTGRRLFMQEILTDDEYMTGPLEVEDFICCNELDIDLKKIALDTLYACYQVKKEAERADIMYEIWSNSGIHDLKLEDVMQHGDGGLQGFDQFLPEWIAYLGKKNSALAERLFLEAVSLTGDIAVKFENAKKYVKLHPGMYKEILNDSTISAKNAVIIGEDGMKRIARNLCVRSDVALQTAEFALVEGKDAEFMEWCYVEAFASRTNAVNYLRAFFNSTDKEKCNKKLELIVGQYNCRKNSAWNNGNAGLPELAENIPEKNMLYVIQFLDGQFMEVLRKGVGEKSSLGWTGTFMKEGLALFLLYLHDGKELQQGSRSMLELTKHAFEFRLEEYKKGQNIKVEKTENEYFYKLFLNWKDTTKIENSDRKKILDHIDNLMKKRVEAIMGANRRNYYGECAAYIAAIGEVKEKLGEKNAKQIYMSHYADMYTRRSAFKSELKSYGWIKR</sequence>
<organism evidence="2 3">
    <name type="scientific">Roseburia inulinivorans</name>
    <dbReference type="NCBI Taxonomy" id="360807"/>
    <lineage>
        <taxon>Bacteria</taxon>
        <taxon>Bacillati</taxon>
        <taxon>Bacillota</taxon>
        <taxon>Clostridia</taxon>
        <taxon>Lachnospirales</taxon>
        <taxon>Lachnospiraceae</taxon>
        <taxon>Roseburia</taxon>
    </lineage>
</organism>
<dbReference type="EMBL" id="QRUN01000009">
    <property type="protein sequence ID" value="RGR68535.1"/>
    <property type="molecule type" value="Genomic_DNA"/>
</dbReference>
<reference evidence="3 4" key="1">
    <citation type="submission" date="2018-08" db="EMBL/GenBank/DDBJ databases">
        <title>A genome reference for cultivated species of the human gut microbiota.</title>
        <authorList>
            <person name="Zou Y."/>
            <person name="Xue W."/>
            <person name="Luo G."/>
        </authorList>
    </citation>
    <scope>NUCLEOTIDE SEQUENCE [LARGE SCALE GENOMIC DNA]</scope>
    <source>
        <strain evidence="1 4">AF24-4</strain>
        <strain evidence="2 3">AM23-23AC</strain>
    </source>
</reference>
<accession>A0A3R6D357</accession>
<comment type="caution">
    <text evidence="2">The sequence shown here is derived from an EMBL/GenBank/DDBJ whole genome shotgun (WGS) entry which is preliminary data.</text>
</comment>
<name>A0A3R6D357_9FIRM</name>
<evidence type="ECO:0000313" key="3">
    <source>
        <dbReference type="Proteomes" id="UP000283701"/>
    </source>
</evidence>
<dbReference type="AlphaFoldDB" id="A0A3R6D357"/>
<dbReference type="Proteomes" id="UP000283701">
    <property type="component" value="Unassembled WGS sequence"/>
</dbReference>
<protein>
    <submittedName>
        <fullName evidence="2">Uncharacterized protein</fullName>
    </submittedName>
</protein>